<dbReference type="InterPro" id="IPR022536">
    <property type="entry name" value="EspC"/>
</dbReference>
<reference evidence="2 3" key="1">
    <citation type="submission" date="2023-05" db="EMBL/GenBank/DDBJ databases">
        <title>Streptantibioticus silvisoli sp. nov., acidotolerant actinomycetes 1 from pine litter.</title>
        <authorList>
            <person name="Swiecimska M."/>
            <person name="Golinska P."/>
            <person name="Sangal V."/>
            <person name="Wachnowicz B."/>
            <person name="Goodfellow M."/>
        </authorList>
    </citation>
    <scope>NUCLEOTIDE SEQUENCE [LARGE SCALE GENOMIC DNA]</scope>
    <source>
        <strain evidence="2 3">DSM 42109</strain>
    </source>
</reference>
<protein>
    <submittedName>
        <fullName evidence="2">Type VII secretion target</fullName>
    </submittedName>
</protein>
<feature type="region of interest" description="Disordered" evidence="1">
    <location>
        <begin position="122"/>
        <end position="143"/>
    </location>
</feature>
<sequence length="143" mass="15363">MDFDKEWAQIKAGVDERQNAGMQLAGSGSNARGPGRLHVTSKLLRDRAADAEKVAKAFGKADNAAIKETGEVKSGLSGFKSAAAFATFVDRWEGQVRYVKSLLGEGLADALRNTASAFDTTDLKEKKDMDKVGASEKPGDRRE</sequence>
<evidence type="ECO:0000313" key="3">
    <source>
        <dbReference type="Proteomes" id="UP001214441"/>
    </source>
</evidence>
<dbReference type="EMBL" id="JANCPR020000041">
    <property type="protein sequence ID" value="MDJ1136458.1"/>
    <property type="molecule type" value="Genomic_DNA"/>
</dbReference>
<keyword evidence="3" id="KW-1185">Reference proteome</keyword>
<organism evidence="2 3">
    <name type="scientific">Streptomyces iconiensis</name>
    <dbReference type="NCBI Taxonomy" id="1384038"/>
    <lineage>
        <taxon>Bacteria</taxon>
        <taxon>Bacillati</taxon>
        <taxon>Actinomycetota</taxon>
        <taxon>Actinomycetes</taxon>
        <taxon>Kitasatosporales</taxon>
        <taxon>Streptomycetaceae</taxon>
        <taxon>Streptomyces</taxon>
    </lineage>
</organism>
<dbReference type="RefSeq" id="WP_274041892.1">
    <property type="nucleotide sequence ID" value="NZ_JANCPR020000041.1"/>
</dbReference>
<evidence type="ECO:0000313" key="2">
    <source>
        <dbReference type="EMBL" id="MDJ1136458.1"/>
    </source>
</evidence>
<accession>A0ABT7A529</accession>
<dbReference type="Pfam" id="PF10824">
    <property type="entry name" value="T7SS_ESX_EspC"/>
    <property type="match status" value="1"/>
</dbReference>
<comment type="caution">
    <text evidence="2">The sequence shown here is derived from an EMBL/GenBank/DDBJ whole genome shotgun (WGS) entry which is preliminary data.</text>
</comment>
<evidence type="ECO:0000256" key="1">
    <source>
        <dbReference type="SAM" id="MobiDB-lite"/>
    </source>
</evidence>
<name>A0ABT7A529_9ACTN</name>
<proteinExistence type="predicted"/>
<dbReference type="Proteomes" id="UP001214441">
    <property type="component" value="Unassembled WGS sequence"/>
</dbReference>
<gene>
    <name evidence="2" type="ORF">NMN56_031835</name>
</gene>